<dbReference type="RefSeq" id="WP_090252689.1">
    <property type="nucleotide sequence ID" value="NZ_FPAS01000006.1"/>
</dbReference>
<dbReference type="Proteomes" id="UP000236454">
    <property type="component" value="Unassembled WGS sequence"/>
</dbReference>
<dbReference type="AlphaFoldDB" id="A0A1I7BQ85"/>
<gene>
    <name evidence="1" type="ORF">SAMN05216474_2988</name>
</gene>
<dbReference type="STRING" id="477690.SAMN05216474_2988"/>
<name>A0A1I7BQ85_9FLAO</name>
<accession>A0A1I7BQ85</accession>
<evidence type="ECO:0000313" key="1">
    <source>
        <dbReference type="EMBL" id="SFT89301.1"/>
    </source>
</evidence>
<keyword evidence="2" id="KW-1185">Reference proteome</keyword>
<dbReference type="EMBL" id="FPAS01000006">
    <property type="protein sequence ID" value="SFT89301.1"/>
    <property type="molecule type" value="Genomic_DNA"/>
</dbReference>
<reference evidence="1 2" key="1">
    <citation type="submission" date="2016-10" db="EMBL/GenBank/DDBJ databases">
        <authorList>
            <person name="de Groot N.N."/>
        </authorList>
    </citation>
    <scope>NUCLEOTIDE SEQUENCE [LARGE SCALE GENOMIC DNA]</scope>
    <source>
        <strain evidence="1 2">CGMCC 1.7005</strain>
    </source>
</reference>
<organism evidence="1 2">
    <name type="scientific">Lishizhenia tianjinensis</name>
    <dbReference type="NCBI Taxonomy" id="477690"/>
    <lineage>
        <taxon>Bacteria</taxon>
        <taxon>Pseudomonadati</taxon>
        <taxon>Bacteroidota</taxon>
        <taxon>Flavobacteriia</taxon>
        <taxon>Flavobacteriales</taxon>
        <taxon>Crocinitomicaceae</taxon>
        <taxon>Lishizhenia</taxon>
    </lineage>
</organism>
<protein>
    <submittedName>
        <fullName evidence="1">Uncharacterized protein</fullName>
    </submittedName>
</protein>
<evidence type="ECO:0000313" key="2">
    <source>
        <dbReference type="Proteomes" id="UP000236454"/>
    </source>
</evidence>
<sequence length="114" mass="13683">MDYNLELEFQKLTKRLNEQFDADLDVQAILFLIGVQELGQGYDKYSKQEKTELMHVAVCTLLEPYGHYKFVGRDSENWPHFEKIDDLPYLDERQQQHLIKEAILDYFKAEQYDF</sequence>
<proteinExistence type="predicted"/>
<dbReference type="OrthoDB" id="794480at2"/>